<evidence type="ECO:0000313" key="2">
    <source>
        <dbReference type="Proteomes" id="UP000198552"/>
    </source>
</evidence>
<evidence type="ECO:0000313" key="1">
    <source>
        <dbReference type="EMBL" id="SDM35972.1"/>
    </source>
</evidence>
<organism evidence="1 2">
    <name type="scientific">Oryzisolibacter propanilivorax</name>
    <dbReference type="NCBI Taxonomy" id="1527607"/>
    <lineage>
        <taxon>Bacteria</taxon>
        <taxon>Pseudomonadati</taxon>
        <taxon>Pseudomonadota</taxon>
        <taxon>Betaproteobacteria</taxon>
        <taxon>Burkholderiales</taxon>
        <taxon>Comamonadaceae</taxon>
        <taxon>Oryzisolibacter</taxon>
    </lineage>
</organism>
<protein>
    <submittedName>
        <fullName evidence="1">Uncharacterized protein</fullName>
    </submittedName>
</protein>
<dbReference type="AlphaFoldDB" id="A0A1G9SKN2"/>
<sequence length="37" mass="4261">MRPVYDLGSRLDAISDEAQRLRLNQIFDARVAELEQA</sequence>
<reference evidence="2" key="1">
    <citation type="submission" date="2016-10" db="EMBL/GenBank/DDBJ databases">
        <authorList>
            <person name="Varghese N."/>
            <person name="Submissions S."/>
        </authorList>
    </citation>
    <scope>NUCLEOTIDE SEQUENCE [LARGE SCALE GENOMIC DNA]</scope>
    <source>
        <strain evidence="2">EPL6</strain>
    </source>
</reference>
<dbReference type="EMBL" id="FNHP01000005">
    <property type="protein sequence ID" value="SDM35972.1"/>
    <property type="molecule type" value="Genomic_DNA"/>
</dbReference>
<dbReference type="Proteomes" id="UP000198552">
    <property type="component" value="Unassembled WGS sequence"/>
</dbReference>
<name>A0A1G9SKN2_9BURK</name>
<proteinExistence type="predicted"/>
<gene>
    <name evidence="1" type="ORF">SAMN05428957_1053</name>
</gene>
<accession>A0A1G9SKN2</accession>
<dbReference type="STRING" id="1527607.SAMN05428957_1053"/>
<keyword evidence="2" id="KW-1185">Reference proteome</keyword>